<dbReference type="GO" id="GO:0016740">
    <property type="term" value="F:transferase activity"/>
    <property type="evidence" value="ECO:0007669"/>
    <property type="project" value="UniProtKB-KW"/>
</dbReference>
<reference evidence="2 3" key="1">
    <citation type="submission" date="2020-09" db="EMBL/GenBank/DDBJ databases">
        <authorList>
            <person name="Yoon J.-W."/>
        </authorList>
    </citation>
    <scope>NUCLEOTIDE SEQUENCE [LARGE SCALE GENOMIC DNA]</scope>
    <source>
        <strain evidence="2 3">KMU-140</strain>
    </source>
</reference>
<dbReference type="InterPro" id="IPR050483">
    <property type="entry name" value="CoA-transferase_III_domain"/>
</dbReference>
<dbReference type="Proteomes" id="UP000635384">
    <property type="component" value="Unassembled WGS sequence"/>
</dbReference>
<dbReference type="EMBL" id="JACXLC010000001">
    <property type="protein sequence ID" value="MBD2842907.1"/>
    <property type="molecule type" value="Genomic_DNA"/>
</dbReference>
<dbReference type="RefSeq" id="WP_190788330.1">
    <property type="nucleotide sequence ID" value="NZ_JACXLC010000001.1"/>
</dbReference>
<accession>A0ABR8KXF1</accession>
<keyword evidence="3" id="KW-1185">Reference proteome</keyword>
<protein>
    <submittedName>
        <fullName evidence="2">CoA transferase</fullName>
    </submittedName>
</protein>
<keyword evidence="1 2" id="KW-0808">Transferase</keyword>
<organism evidence="2 3">
    <name type="scientific">Erythrobacter rubeus</name>
    <dbReference type="NCBI Taxonomy" id="2760803"/>
    <lineage>
        <taxon>Bacteria</taxon>
        <taxon>Pseudomonadati</taxon>
        <taxon>Pseudomonadota</taxon>
        <taxon>Alphaproteobacteria</taxon>
        <taxon>Sphingomonadales</taxon>
        <taxon>Erythrobacteraceae</taxon>
        <taxon>Erythrobacter/Porphyrobacter group</taxon>
        <taxon>Erythrobacter</taxon>
    </lineage>
</organism>
<comment type="caution">
    <text evidence="2">The sequence shown here is derived from an EMBL/GenBank/DDBJ whole genome shotgun (WGS) entry which is preliminary data.</text>
</comment>
<dbReference type="PANTHER" id="PTHR48207:SF3">
    <property type="entry name" value="SUCCINATE--HYDROXYMETHYLGLUTARATE COA-TRANSFERASE"/>
    <property type="match status" value="1"/>
</dbReference>
<dbReference type="InterPro" id="IPR003673">
    <property type="entry name" value="CoA-Trfase_fam_III"/>
</dbReference>
<dbReference type="SUPFAM" id="SSF89796">
    <property type="entry name" value="CoA-transferase family III (CaiB/BaiF)"/>
    <property type="match status" value="1"/>
</dbReference>
<evidence type="ECO:0000313" key="3">
    <source>
        <dbReference type="Proteomes" id="UP000635384"/>
    </source>
</evidence>
<name>A0ABR8KXF1_9SPHN</name>
<gene>
    <name evidence="2" type="ORF">IB285_11655</name>
</gene>
<dbReference type="InterPro" id="IPR044855">
    <property type="entry name" value="CoA-Trfase_III_dom3_sf"/>
</dbReference>
<evidence type="ECO:0000256" key="1">
    <source>
        <dbReference type="ARBA" id="ARBA00022679"/>
    </source>
</evidence>
<dbReference type="PANTHER" id="PTHR48207">
    <property type="entry name" value="SUCCINATE--HYDROXYMETHYLGLUTARATE COA-TRANSFERASE"/>
    <property type="match status" value="1"/>
</dbReference>
<dbReference type="Gene3D" id="3.40.50.10540">
    <property type="entry name" value="Crotonobetainyl-coa:carnitine coa-transferase, domain 1"/>
    <property type="match status" value="1"/>
</dbReference>
<dbReference type="Pfam" id="PF02515">
    <property type="entry name" value="CoA_transf_3"/>
    <property type="match status" value="1"/>
</dbReference>
<dbReference type="InterPro" id="IPR023606">
    <property type="entry name" value="CoA-Trfase_III_dom_1_sf"/>
</dbReference>
<sequence length="369" mass="39814">MSKLEGIRVIDLTQFLPGPMMTVMMADQGAEIIKVEPVGGDPAREQGPFDSYGGTQHSVWFANLNRGKKSVTLDLKSEGGKQALRELIETADVFVEGFRPGVMKRLGFDYDRVKSIKPDIVYCSISAFGQEGALAHHPAHDMAVQALAGFLSVNDGPDGAPVVPGVANSDMAAGLTSLSAVLMALIGRERTGEGAYVDCAMFDSLLPWCAHTASSAIAGGPSPVSSTQRSLGGAAFYQVYQTKDAKHVVLGGREMKFARNLLTELGREDLIPVAEAPAGEQGVLIDFLRDTFRRKTRDEWTEWFEELDVAFSPVLDFREALDEPHVAQRGLWVAAEDGGKHIAPSIRFAGEDWTPAPVPQLGADNRGED</sequence>
<proteinExistence type="predicted"/>
<dbReference type="Gene3D" id="3.30.1540.10">
    <property type="entry name" value="formyl-coa transferase, domain 3"/>
    <property type="match status" value="1"/>
</dbReference>
<evidence type="ECO:0000313" key="2">
    <source>
        <dbReference type="EMBL" id="MBD2842907.1"/>
    </source>
</evidence>